<evidence type="ECO:0000313" key="3">
    <source>
        <dbReference type="EMBL" id="MDT0582646.1"/>
    </source>
</evidence>
<sequence length="360" mass="40026">MALSKTIFNQARNKAFIHSFPAAQRQKNRGGPSMIEVNPKCCSFIIPHYGREKMLIETIESLHRLKTQVAGDELGLEAIIVTKNDTLDFDFTPLQDKLTIKVIHAPMDITISAQRNIGFQSASGAVVGFLDADIELAPNWLSQLYPMLNDNTKLVSAVQVASDGASPLEILRTELSNAHVDCTVEFLPGRNLLMKRETFIESGGFPEHLVTCEDYVFTQKVGEQGDLYYTTASTYVHLGEDKVFSEMAKKEIWRGQSNLASLNGRKIGLSEYPSFIAPPMFTFGLVFALMFSLLSLPSLALFSLLASLGVLSLYTLRLYRLARPKISLFTVIKFYALYFPARTWGTILGLLKPIATSSHT</sequence>
<keyword evidence="1" id="KW-0472">Membrane</keyword>
<dbReference type="AlphaFoldDB" id="A0AAW8R034"/>
<accession>A0AAW8R034</accession>
<keyword evidence="4" id="KW-1185">Reference proteome</keyword>
<dbReference type="GO" id="GO:0016757">
    <property type="term" value="F:glycosyltransferase activity"/>
    <property type="evidence" value="ECO:0007669"/>
    <property type="project" value="UniProtKB-KW"/>
</dbReference>
<proteinExistence type="predicted"/>
<keyword evidence="1" id="KW-0812">Transmembrane</keyword>
<dbReference type="EMBL" id="JAVRIE010000003">
    <property type="protein sequence ID" value="MDT0582646.1"/>
    <property type="molecule type" value="Genomic_DNA"/>
</dbReference>
<evidence type="ECO:0000259" key="2">
    <source>
        <dbReference type="Pfam" id="PF00535"/>
    </source>
</evidence>
<keyword evidence="3" id="KW-0808">Transferase</keyword>
<comment type="caution">
    <text evidence="3">The sequence shown here is derived from an EMBL/GenBank/DDBJ whole genome shotgun (WGS) entry which is preliminary data.</text>
</comment>
<dbReference type="EC" id="2.4.-.-" evidence="3"/>
<organism evidence="3 4">
    <name type="scientific">Brumicola blandensis</name>
    <dbReference type="NCBI Taxonomy" id="3075611"/>
    <lineage>
        <taxon>Bacteria</taxon>
        <taxon>Pseudomonadati</taxon>
        <taxon>Pseudomonadota</taxon>
        <taxon>Gammaproteobacteria</taxon>
        <taxon>Alteromonadales</taxon>
        <taxon>Alteromonadaceae</taxon>
        <taxon>Brumicola</taxon>
    </lineage>
</organism>
<feature type="transmembrane region" description="Helical" evidence="1">
    <location>
        <begin position="275"/>
        <end position="294"/>
    </location>
</feature>
<dbReference type="InterPro" id="IPR001173">
    <property type="entry name" value="Glyco_trans_2-like"/>
</dbReference>
<dbReference type="InterPro" id="IPR029044">
    <property type="entry name" value="Nucleotide-diphossugar_trans"/>
</dbReference>
<dbReference type="Gene3D" id="3.90.550.10">
    <property type="entry name" value="Spore Coat Polysaccharide Biosynthesis Protein SpsA, Chain A"/>
    <property type="match status" value="1"/>
</dbReference>
<evidence type="ECO:0000313" key="4">
    <source>
        <dbReference type="Proteomes" id="UP001249020"/>
    </source>
</evidence>
<dbReference type="Proteomes" id="UP001249020">
    <property type="component" value="Unassembled WGS sequence"/>
</dbReference>
<evidence type="ECO:0000256" key="1">
    <source>
        <dbReference type="SAM" id="Phobius"/>
    </source>
</evidence>
<name>A0AAW8R034_9ALTE</name>
<dbReference type="RefSeq" id="WP_311361428.1">
    <property type="nucleotide sequence ID" value="NZ_JAVRIE010000003.1"/>
</dbReference>
<keyword evidence="3" id="KW-0328">Glycosyltransferase</keyword>
<protein>
    <submittedName>
        <fullName evidence="3">Glycosyltransferase family 2 protein</fullName>
        <ecNumber evidence="3">2.4.-.-</ecNumber>
    </submittedName>
</protein>
<feature type="domain" description="Glycosyltransferase 2-like" evidence="2">
    <location>
        <begin position="43"/>
        <end position="175"/>
    </location>
</feature>
<gene>
    <name evidence="3" type="ORF">RM544_08840</name>
</gene>
<keyword evidence="1" id="KW-1133">Transmembrane helix</keyword>
<dbReference type="Pfam" id="PF00535">
    <property type="entry name" value="Glycos_transf_2"/>
    <property type="match status" value="1"/>
</dbReference>
<dbReference type="PANTHER" id="PTHR43646:SF6">
    <property type="entry name" value="PRE-MYCOFACTOCIN GLYCOSYLTRANSFERASE"/>
    <property type="match status" value="1"/>
</dbReference>
<dbReference type="SUPFAM" id="SSF53448">
    <property type="entry name" value="Nucleotide-diphospho-sugar transferases"/>
    <property type="match status" value="1"/>
</dbReference>
<reference evidence="3 4" key="1">
    <citation type="submission" date="2023-09" db="EMBL/GenBank/DDBJ databases">
        <authorList>
            <person name="Rey-Velasco X."/>
        </authorList>
    </citation>
    <scope>NUCLEOTIDE SEQUENCE [LARGE SCALE GENOMIC DNA]</scope>
    <source>
        <strain evidence="3 4">W409</strain>
    </source>
</reference>
<dbReference type="PANTHER" id="PTHR43646">
    <property type="entry name" value="GLYCOSYLTRANSFERASE"/>
    <property type="match status" value="1"/>
</dbReference>